<evidence type="ECO:0000256" key="1">
    <source>
        <dbReference type="SAM" id="MobiDB-lite"/>
    </source>
</evidence>
<reference evidence="2 3" key="1">
    <citation type="submission" date="2019-09" db="EMBL/GenBank/DDBJ databases">
        <title>Genome sequence of Roseospira marina, one of the more divergent members of the non-sulfur purple photosynthetic bacterial family, the Rhodospirillaceae.</title>
        <authorList>
            <person name="Meyer T."/>
            <person name="Kyndt J."/>
        </authorList>
    </citation>
    <scope>NUCLEOTIDE SEQUENCE [LARGE SCALE GENOMIC DNA]</scope>
    <source>
        <strain evidence="2 3">DSM 15113</strain>
    </source>
</reference>
<organism evidence="2 3">
    <name type="scientific">Roseospira marina</name>
    <dbReference type="NCBI Taxonomy" id="140057"/>
    <lineage>
        <taxon>Bacteria</taxon>
        <taxon>Pseudomonadati</taxon>
        <taxon>Pseudomonadota</taxon>
        <taxon>Alphaproteobacteria</taxon>
        <taxon>Rhodospirillales</taxon>
        <taxon>Rhodospirillaceae</taxon>
        <taxon>Roseospira</taxon>
    </lineage>
</organism>
<protein>
    <recommendedName>
        <fullName evidence="4">AlpA family phage regulatory protein</fullName>
    </recommendedName>
</protein>
<feature type="region of interest" description="Disordered" evidence="1">
    <location>
        <begin position="53"/>
        <end position="97"/>
    </location>
</feature>
<dbReference type="OrthoDB" id="9801242at2"/>
<accession>A0A5M6I782</accession>
<dbReference type="Proteomes" id="UP000324065">
    <property type="component" value="Unassembled WGS sequence"/>
</dbReference>
<dbReference type="AlphaFoldDB" id="A0A5M6I782"/>
<name>A0A5M6I782_9PROT</name>
<keyword evidence="3" id="KW-1185">Reference proteome</keyword>
<dbReference type="EMBL" id="VWPJ01000026">
    <property type="protein sequence ID" value="KAA5603962.1"/>
    <property type="molecule type" value="Genomic_DNA"/>
</dbReference>
<dbReference type="RefSeq" id="WP_150063885.1">
    <property type="nucleotide sequence ID" value="NZ_JACHII010000026.1"/>
</dbReference>
<feature type="compositionally biased region" description="Basic residues" evidence="1">
    <location>
        <begin position="86"/>
        <end position="97"/>
    </location>
</feature>
<evidence type="ECO:0000313" key="3">
    <source>
        <dbReference type="Proteomes" id="UP000324065"/>
    </source>
</evidence>
<proteinExistence type="predicted"/>
<evidence type="ECO:0000313" key="2">
    <source>
        <dbReference type="EMBL" id="KAA5603962.1"/>
    </source>
</evidence>
<dbReference type="Gene3D" id="1.10.238.160">
    <property type="match status" value="1"/>
</dbReference>
<evidence type="ECO:0008006" key="4">
    <source>
        <dbReference type="Google" id="ProtNLM"/>
    </source>
</evidence>
<gene>
    <name evidence="2" type="ORF">F1188_18245</name>
</gene>
<sequence length="97" mass="10716">MRQATSYSPIGFGRTKVRKMIDAGEFPPGFRLYGARKWALTAVLTWMADRRIEGEAAESPDETSTGRAVTAGAHPPAKNAAQASIRARRRSKKSPRW</sequence>
<comment type="caution">
    <text evidence="2">The sequence shown here is derived from an EMBL/GenBank/DDBJ whole genome shotgun (WGS) entry which is preliminary data.</text>
</comment>